<dbReference type="SUPFAM" id="SSF158832">
    <property type="entry name" value="Tex N-terminal region-like"/>
    <property type="match status" value="1"/>
</dbReference>
<dbReference type="OrthoDB" id="995477at2759"/>
<feature type="domain" description="S1 motif" evidence="1">
    <location>
        <begin position="742"/>
        <end position="804"/>
    </location>
</feature>
<dbReference type="Pfam" id="PF22706">
    <property type="entry name" value="Tex_central_region"/>
    <property type="match status" value="1"/>
</dbReference>
<dbReference type="SMART" id="SM00316">
    <property type="entry name" value="S1"/>
    <property type="match status" value="1"/>
</dbReference>
<dbReference type="InterPro" id="IPR050437">
    <property type="entry name" value="Ribos_protein_bS1-like"/>
</dbReference>
<dbReference type="SMART" id="SM00732">
    <property type="entry name" value="YqgFc"/>
    <property type="match status" value="1"/>
</dbReference>
<dbReference type="Gene3D" id="3.30.420.140">
    <property type="entry name" value="YqgF/RNase H-like domain"/>
    <property type="match status" value="1"/>
</dbReference>
<dbReference type="PANTHER" id="PTHR10724">
    <property type="entry name" value="30S RIBOSOMAL PROTEIN S1"/>
    <property type="match status" value="1"/>
</dbReference>
<dbReference type="GeneID" id="108737933"/>
<dbReference type="FunFam" id="3.30.420.140:FF:000001">
    <property type="entry name" value="RNA-binding transcriptional accessory protein"/>
    <property type="match status" value="1"/>
</dbReference>
<dbReference type="FunFam" id="1.10.150.310:FF:000002">
    <property type="entry name" value="Putative transcription modulator/accessory protein"/>
    <property type="match status" value="1"/>
</dbReference>
<dbReference type="InParanoid" id="A0A1W4X2S3"/>
<dbReference type="Gene3D" id="1.10.10.650">
    <property type="entry name" value="RuvA domain 2-like"/>
    <property type="match status" value="1"/>
</dbReference>
<dbReference type="STRING" id="224129.A0A1W4X2S3"/>
<dbReference type="FunCoup" id="A0A1W4X2S3">
    <property type="interactions" value="329"/>
</dbReference>
<dbReference type="FunFam" id="1.10.10.650:FF:000001">
    <property type="entry name" value="S1 RNA-binding domain 1"/>
    <property type="match status" value="1"/>
</dbReference>
<dbReference type="InterPro" id="IPR012340">
    <property type="entry name" value="NA-bd_OB-fold"/>
</dbReference>
<dbReference type="SUPFAM" id="SSF47781">
    <property type="entry name" value="RuvA domain 2-like"/>
    <property type="match status" value="2"/>
</dbReference>
<dbReference type="Gene3D" id="1.10.150.310">
    <property type="entry name" value="Tex RuvX-like domain-like"/>
    <property type="match status" value="1"/>
</dbReference>
<dbReference type="InterPro" id="IPR023319">
    <property type="entry name" value="Tex-like_HTH_dom_sf"/>
</dbReference>
<dbReference type="InterPro" id="IPR018974">
    <property type="entry name" value="Tex-like_N"/>
</dbReference>
<dbReference type="KEGG" id="apln:108737933"/>
<protein>
    <submittedName>
        <fullName evidence="3">S1 RNA-binding domain-containing protein 1 isoform X1</fullName>
    </submittedName>
</protein>
<dbReference type="InterPro" id="IPR055179">
    <property type="entry name" value="Tex-like_central_region"/>
</dbReference>
<sequence length="807" mass="91505">MAQYENSKMSNMNKKTQKRKININDELLLKKLKKINEENDEVEIAANPQYKISEPEHPWTDYELLGEFENLNYVIAENIVKLFEEGNTIPFIARYRRNFTGDIAIEKLRDVKETYDKILTLKTKAQTVLKSLEKSGKLNDTLQRSVLAAKTAEELEHVYAPYKPGGKKTLVEKAKILGLEEPALKLLENTEPVSLSKYINEEIKDLSTVEDVEKGVMHIIAHIMATDTEILDKLRKMRLESYFLIETKKSIAKKSSSKDLKNTKLEAQQDDDEKKYELYYDFQTSSNSIKPHQVLAINRGESQKALSVKVIVPDFVHKKFFSLCVDRFLKRGCFNDSRKRIIEASIDDAYTRLIHPLIVREVRSELKSKAEKASLEVFSSNLKQILLAKPIKGRPILGIDPGYKYGCKIALISSTGNVLKTDVLFPFRDKSEKSAEILKKLLKAYNCTLIALGNGTACRETETWLSELINKNVFSPLEVFYTIVDENGASIYSCSPEARKEFPNLDPNLISAVSLARRVQEPLAELVKVEPKHLGVGMYQHDLSKKQLEEALDEVVTECVSFVGVDLNTASQCLLRKIAGLHAKRATAIVIHREKNGPFFNRSQLKEVPGIGPKTFEQCAGFLRVGPTDPNNADDFYNNSRTTKLDCTYIHPESYNLCNKLLDMLHLRVSDVGKEHFIEAMQRKRNTLNVSEISEELKSSKESIELIIDCLCKPLNFDLRSEMDKTPLFRKSLTNILDLKSGSVLTGRITNVTHFGCFVDIGVGTKGLIHSSKQKGIQLQIGDKVEVKVVKIEIDRKRIGLELNKKI</sequence>
<dbReference type="InterPro" id="IPR006641">
    <property type="entry name" value="YqgF/RNaseH-like_dom"/>
</dbReference>
<dbReference type="Gene3D" id="2.40.50.140">
    <property type="entry name" value="Nucleic acid-binding proteins"/>
    <property type="match status" value="1"/>
</dbReference>
<gene>
    <name evidence="3" type="primary">LOC108737933</name>
</gene>
<accession>A0A1W4X2S3</accession>
<dbReference type="InterPro" id="IPR037027">
    <property type="entry name" value="YqgF/RNaseH-like_dom_sf"/>
</dbReference>
<evidence type="ECO:0000259" key="1">
    <source>
        <dbReference type="PROSITE" id="PS50126"/>
    </source>
</evidence>
<dbReference type="GO" id="GO:0006139">
    <property type="term" value="P:nucleobase-containing compound metabolic process"/>
    <property type="evidence" value="ECO:0007669"/>
    <property type="project" value="InterPro"/>
</dbReference>
<dbReference type="InterPro" id="IPR023323">
    <property type="entry name" value="Tex-like_dom_sf"/>
</dbReference>
<name>A0A1W4X2S3_AGRPL</name>
<dbReference type="InterPro" id="IPR010994">
    <property type="entry name" value="RuvA_2-like"/>
</dbReference>
<proteinExistence type="predicted"/>
<dbReference type="Pfam" id="PF00575">
    <property type="entry name" value="S1"/>
    <property type="match status" value="1"/>
</dbReference>
<dbReference type="Pfam" id="PF17674">
    <property type="entry name" value="HHH_9"/>
    <property type="match status" value="1"/>
</dbReference>
<dbReference type="InterPro" id="IPR012337">
    <property type="entry name" value="RNaseH-like_sf"/>
</dbReference>
<dbReference type="GO" id="GO:0003729">
    <property type="term" value="F:mRNA binding"/>
    <property type="evidence" value="ECO:0007669"/>
    <property type="project" value="TreeGrafter"/>
</dbReference>
<evidence type="ECO:0000313" key="2">
    <source>
        <dbReference type="Proteomes" id="UP000192223"/>
    </source>
</evidence>
<reference evidence="3" key="1">
    <citation type="submission" date="2025-08" db="UniProtKB">
        <authorList>
            <consortium name="RefSeq"/>
        </authorList>
    </citation>
    <scope>IDENTIFICATION</scope>
    <source>
        <tissue evidence="3">Entire body</tissue>
    </source>
</reference>
<dbReference type="InterPro" id="IPR041692">
    <property type="entry name" value="HHH_9"/>
</dbReference>
<dbReference type="Gene3D" id="1.10.3500.10">
    <property type="entry name" value="Tex N-terminal region-like"/>
    <property type="match status" value="1"/>
</dbReference>
<dbReference type="AlphaFoldDB" id="A0A1W4X2S3"/>
<dbReference type="Pfam" id="PF12836">
    <property type="entry name" value="HHH_3"/>
    <property type="match status" value="1"/>
</dbReference>
<dbReference type="GO" id="GO:0006412">
    <property type="term" value="P:translation"/>
    <property type="evidence" value="ECO:0007669"/>
    <property type="project" value="TreeGrafter"/>
</dbReference>
<dbReference type="PANTHER" id="PTHR10724:SF10">
    <property type="entry name" value="S1 RNA-BINDING DOMAIN-CONTAINING PROTEIN 1"/>
    <property type="match status" value="1"/>
</dbReference>
<dbReference type="RefSeq" id="XP_018326625.1">
    <property type="nucleotide sequence ID" value="XM_018471123.1"/>
</dbReference>
<dbReference type="InterPro" id="IPR003029">
    <property type="entry name" value="S1_domain"/>
</dbReference>
<dbReference type="Proteomes" id="UP000192223">
    <property type="component" value="Unplaced"/>
</dbReference>
<dbReference type="Pfam" id="PF16921">
    <property type="entry name" value="Tex_YqgF"/>
    <property type="match status" value="1"/>
</dbReference>
<dbReference type="SUPFAM" id="SSF50249">
    <property type="entry name" value="Nucleic acid-binding proteins"/>
    <property type="match status" value="1"/>
</dbReference>
<keyword evidence="2" id="KW-1185">Reference proteome</keyword>
<dbReference type="Pfam" id="PF09371">
    <property type="entry name" value="Tex_N"/>
    <property type="match status" value="1"/>
</dbReference>
<evidence type="ECO:0000313" key="3">
    <source>
        <dbReference type="RefSeq" id="XP_018326625.1"/>
    </source>
</evidence>
<dbReference type="SUPFAM" id="SSF53098">
    <property type="entry name" value="Ribonuclease H-like"/>
    <property type="match status" value="1"/>
</dbReference>
<dbReference type="PROSITE" id="PS50126">
    <property type="entry name" value="S1"/>
    <property type="match status" value="1"/>
</dbReference>
<dbReference type="GO" id="GO:0003735">
    <property type="term" value="F:structural constituent of ribosome"/>
    <property type="evidence" value="ECO:0007669"/>
    <property type="project" value="TreeGrafter"/>
</dbReference>
<organism evidence="2 3">
    <name type="scientific">Agrilus planipennis</name>
    <name type="common">Emerald ash borer</name>
    <name type="synonym">Agrilus marcopoli</name>
    <dbReference type="NCBI Taxonomy" id="224129"/>
    <lineage>
        <taxon>Eukaryota</taxon>
        <taxon>Metazoa</taxon>
        <taxon>Ecdysozoa</taxon>
        <taxon>Arthropoda</taxon>
        <taxon>Hexapoda</taxon>
        <taxon>Insecta</taxon>
        <taxon>Pterygota</taxon>
        <taxon>Neoptera</taxon>
        <taxon>Endopterygota</taxon>
        <taxon>Coleoptera</taxon>
        <taxon>Polyphaga</taxon>
        <taxon>Elateriformia</taxon>
        <taxon>Buprestoidea</taxon>
        <taxon>Buprestidae</taxon>
        <taxon>Agrilinae</taxon>
        <taxon>Agrilus</taxon>
    </lineage>
</organism>
<dbReference type="InterPro" id="IPR032639">
    <property type="entry name" value="Tex_YqgF"/>
</dbReference>